<feature type="transmembrane region" description="Helical" evidence="1">
    <location>
        <begin position="225"/>
        <end position="246"/>
    </location>
</feature>
<keyword evidence="1" id="KW-1133">Transmembrane helix</keyword>
<keyword evidence="3" id="KW-1185">Reference proteome</keyword>
<dbReference type="InterPro" id="IPR053018">
    <property type="entry name" value="Elsinochrome_Biosynth-Asso"/>
</dbReference>
<keyword evidence="1" id="KW-0812">Transmembrane</keyword>
<dbReference type="OrthoDB" id="5427664at2759"/>
<name>B6Q8J8_TALMQ</name>
<dbReference type="Proteomes" id="UP000001294">
    <property type="component" value="Unassembled WGS sequence"/>
</dbReference>
<evidence type="ECO:0000313" key="3">
    <source>
        <dbReference type="Proteomes" id="UP000001294"/>
    </source>
</evidence>
<proteinExistence type="predicted"/>
<feature type="transmembrane region" description="Helical" evidence="1">
    <location>
        <begin position="187"/>
        <end position="205"/>
    </location>
</feature>
<feature type="transmembrane region" description="Helical" evidence="1">
    <location>
        <begin position="12"/>
        <end position="33"/>
    </location>
</feature>
<evidence type="ECO:0000313" key="2">
    <source>
        <dbReference type="EMBL" id="EEA25802.1"/>
    </source>
</evidence>
<evidence type="ECO:0000256" key="1">
    <source>
        <dbReference type="SAM" id="Phobius"/>
    </source>
</evidence>
<protein>
    <submittedName>
        <fullName evidence="2">Uncharacterized protein</fullName>
    </submittedName>
</protein>
<dbReference type="VEuPathDB" id="FungiDB:PMAA_068960"/>
<gene>
    <name evidence="2" type="ORF">PMAA_068960</name>
</gene>
<feature type="transmembrane region" description="Helical" evidence="1">
    <location>
        <begin position="96"/>
        <end position="117"/>
    </location>
</feature>
<dbReference type="HOGENOM" id="CLU_042942_0_0_1"/>
<organism evidence="2 3">
    <name type="scientific">Talaromyces marneffei (strain ATCC 18224 / CBS 334.59 / QM 7333)</name>
    <name type="common">Penicillium marneffei</name>
    <dbReference type="NCBI Taxonomy" id="441960"/>
    <lineage>
        <taxon>Eukaryota</taxon>
        <taxon>Fungi</taxon>
        <taxon>Dikarya</taxon>
        <taxon>Ascomycota</taxon>
        <taxon>Pezizomycotina</taxon>
        <taxon>Eurotiomycetes</taxon>
        <taxon>Eurotiomycetidae</taxon>
        <taxon>Eurotiales</taxon>
        <taxon>Trichocomaceae</taxon>
        <taxon>Talaromyces</taxon>
        <taxon>Talaromyces sect. Talaromyces</taxon>
    </lineage>
</organism>
<accession>B6Q8J8</accession>
<keyword evidence="1" id="KW-0472">Membrane</keyword>
<reference evidence="3" key="1">
    <citation type="journal article" date="2015" name="Genome Announc.">
        <title>Genome sequence of the AIDS-associated pathogen Penicillium marneffei (ATCC18224) and its near taxonomic relative Talaromyces stipitatus (ATCC10500).</title>
        <authorList>
            <person name="Nierman W.C."/>
            <person name="Fedorova-Abrams N.D."/>
            <person name="Andrianopoulos A."/>
        </authorList>
    </citation>
    <scope>NUCLEOTIDE SEQUENCE [LARGE SCALE GENOMIC DNA]</scope>
    <source>
        <strain evidence="3">ATCC 18224 / CBS 334.59 / QM 7333</strain>
    </source>
</reference>
<dbReference type="PANTHER" id="PTHR37577">
    <property type="entry name" value="INTEGRAL MEMBRANE PROTEIN"/>
    <property type="match status" value="1"/>
</dbReference>
<dbReference type="PANTHER" id="PTHR37577:SF1">
    <property type="entry name" value="INTEGRAL MEMBRANE PROTEIN"/>
    <property type="match status" value="1"/>
</dbReference>
<dbReference type="EMBL" id="DS995900">
    <property type="protein sequence ID" value="EEA25802.1"/>
    <property type="molecule type" value="Genomic_DNA"/>
</dbReference>
<dbReference type="AlphaFoldDB" id="B6Q8J8"/>
<sequence>MAQYRSLSLYHYHVIYDIVNLTGISVCAGLINVIGTKTAHNRDRLFLVIIFICLYLAFVVIFGIRLQMWDDNLPGRCYYANRVLSLGYYHSLGDRVYLALTCAYFFLSLIFCGLVALGTMPLIHEYPVLEFLTAQQQENQSMLGHISAAVSEAARLLRLNRLFPKIPRLSRRRDKWLEVWSMPNPKLITLSLAMVQYPLHIYAVFTLRQTNENLLNGDSENYWGFGQVVALVLLASSVLQGFRAILGYYRAKKEKWFITPPARRNSA</sequence>
<feature type="transmembrane region" description="Helical" evidence="1">
    <location>
        <begin position="45"/>
        <end position="64"/>
    </location>
</feature>